<protein>
    <submittedName>
        <fullName evidence="2">Polysaccharide biosynthesis protein GumN</fullName>
    </submittedName>
</protein>
<dbReference type="AlphaFoldDB" id="A0A5D0CRH1"/>
<reference evidence="2 3" key="1">
    <citation type="submission" date="2019-08" db="EMBL/GenBank/DDBJ databases">
        <title>Genome sequencing of Paenibacillus faecis DSM 23593(T).</title>
        <authorList>
            <person name="Kook J.-K."/>
            <person name="Park S.-N."/>
            <person name="Lim Y.K."/>
        </authorList>
    </citation>
    <scope>NUCLEOTIDE SEQUENCE [LARGE SCALE GENOMIC DNA]</scope>
    <source>
        <strain evidence="2 3">DSM 23593</strain>
    </source>
</reference>
<keyword evidence="1" id="KW-0732">Signal</keyword>
<name>A0A5D0CRH1_9BACL</name>
<dbReference type="InterPro" id="IPR002816">
    <property type="entry name" value="TraB/PrgY/GumN_fam"/>
</dbReference>
<organism evidence="2 3">
    <name type="scientific">Paenibacillus faecis</name>
    <dbReference type="NCBI Taxonomy" id="862114"/>
    <lineage>
        <taxon>Bacteria</taxon>
        <taxon>Bacillati</taxon>
        <taxon>Bacillota</taxon>
        <taxon>Bacilli</taxon>
        <taxon>Bacillales</taxon>
        <taxon>Paenibacillaceae</taxon>
        <taxon>Paenibacillus</taxon>
    </lineage>
</organism>
<sequence>MRFKKWTASLLSMIMSLVVLVPATSAAPNTVSVKVDGEWVQFGEHAPVIDQGSTLVPAEEIYKALKLKPEQQAQNVSGSKTVDGVTYLPVRSFGEISGYDVHWGASERAVYIWSKQPAAASGRGFLWEVENAGNKVYLLGTMHVADDSFYPLDPAIESAFAEADNLGVEVDVTKGSSPEMQKLLLDLGTYQDGTTLKDHISETTYAKLAKFLTENGMERDAFDPFKPWVVEMTLQTLQASKSGYQGQVGIDYYFVSKAMERKIPVIELESYESQLGMFNEFSQELQEANLLTTLNSLQAVDDSVNSMAEMWKTGDDQALIEMVNAIKSSGDEYYKAMLVDRNVKMTEKIEGYLKGKDSSTYMIAVGAAHMLGEKGIVTLLQEKGYTVTRK</sequence>
<proteinExistence type="predicted"/>
<feature type="signal peptide" evidence="1">
    <location>
        <begin position="1"/>
        <end position="26"/>
    </location>
</feature>
<evidence type="ECO:0000256" key="1">
    <source>
        <dbReference type="SAM" id="SignalP"/>
    </source>
</evidence>
<dbReference type="CDD" id="cd14789">
    <property type="entry name" value="Tiki"/>
    <property type="match status" value="1"/>
</dbReference>
<dbReference type="PANTHER" id="PTHR40590:SF1">
    <property type="entry name" value="CYTOPLASMIC PROTEIN"/>
    <property type="match status" value="1"/>
</dbReference>
<dbReference type="InterPro" id="IPR047111">
    <property type="entry name" value="YbaP-like"/>
</dbReference>
<dbReference type="EMBL" id="VSDO01000004">
    <property type="protein sequence ID" value="TYA11377.1"/>
    <property type="molecule type" value="Genomic_DNA"/>
</dbReference>
<accession>A0A5D0CRH1</accession>
<dbReference type="Proteomes" id="UP000325218">
    <property type="component" value="Unassembled WGS sequence"/>
</dbReference>
<feature type="chain" id="PRO_5039706640" evidence="1">
    <location>
        <begin position="27"/>
        <end position="390"/>
    </location>
</feature>
<dbReference type="OrthoDB" id="357294at2"/>
<keyword evidence="3" id="KW-1185">Reference proteome</keyword>
<dbReference type="RefSeq" id="WP_148455148.1">
    <property type="nucleotide sequence ID" value="NZ_VSDO01000004.1"/>
</dbReference>
<gene>
    <name evidence="2" type="ORF">FRY98_19690</name>
</gene>
<dbReference type="PANTHER" id="PTHR40590">
    <property type="entry name" value="CYTOPLASMIC PROTEIN-RELATED"/>
    <property type="match status" value="1"/>
</dbReference>
<dbReference type="Pfam" id="PF01963">
    <property type="entry name" value="TraB_PrgY_gumN"/>
    <property type="match status" value="1"/>
</dbReference>
<evidence type="ECO:0000313" key="2">
    <source>
        <dbReference type="EMBL" id="TYA11377.1"/>
    </source>
</evidence>
<evidence type="ECO:0000313" key="3">
    <source>
        <dbReference type="Proteomes" id="UP000325218"/>
    </source>
</evidence>
<comment type="caution">
    <text evidence="2">The sequence shown here is derived from an EMBL/GenBank/DDBJ whole genome shotgun (WGS) entry which is preliminary data.</text>
</comment>